<protein>
    <recommendedName>
        <fullName evidence="1">Gcp-like domain-containing protein</fullName>
    </recommendedName>
</protein>
<evidence type="ECO:0000259" key="1">
    <source>
        <dbReference type="Pfam" id="PF00814"/>
    </source>
</evidence>
<dbReference type="SUPFAM" id="SSF53067">
    <property type="entry name" value="Actin-like ATPase domain"/>
    <property type="match status" value="1"/>
</dbReference>
<accession>B0SK27</accession>
<gene>
    <name evidence="2" type="ordered locus">LEPBI_I0021</name>
</gene>
<dbReference type="KEGG" id="lbi:LEPBI_I0021"/>
<organism evidence="2 3">
    <name type="scientific">Leptospira biflexa serovar Patoc (strain Patoc 1 / ATCC 23582 / Paris)</name>
    <dbReference type="NCBI Taxonomy" id="456481"/>
    <lineage>
        <taxon>Bacteria</taxon>
        <taxon>Pseudomonadati</taxon>
        <taxon>Spirochaetota</taxon>
        <taxon>Spirochaetia</taxon>
        <taxon>Leptospirales</taxon>
        <taxon>Leptospiraceae</taxon>
        <taxon>Leptospira</taxon>
    </lineage>
</organism>
<evidence type="ECO:0000313" key="2">
    <source>
        <dbReference type="EMBL" id="ABZ96168.1"/>
    </source>
</evidence>
<dbReference type="Gene3D" id="3.30.420.40">
    <property type="match status" value="2"/>
</dbReference>
<feature type="domain" description="Gcp-like" evidence="1">
    <location>
        <begin position="48"/>
        <end position="141"/>
    </location>
</feature>
<name>B0SK27_LEPBP</name>
<dbReference type="STRING" id="456481.LEPBI_I0021"/>
<dbReference type="InterPro" id="IPR043129">
    <property type="entry name" value="ATPase_NBD"/>
</dbReference>
<dbReference type="NCBIfam" id="TIGR03725">
    <property type="entry name" value="T6A_YeaZ"/>
    <property type="match status" value="1"/>
</dbReference>
<keyword evidence="3" id="KW-1185">Reference proteome</keyword>
<reference evidence="2 3" key="1">
    <citation type="journal article" date="2008" name="PLoS ONE">
        <title>Genome sequence of the saprophyte Leptospira biflexa provides insights into the evolution of Leptospira and the pathogenesis of leptospirosis.</title>
        <authorList>
            <person name="Picardeau M."/>
            <person name="Bulach D.M."/>
            <person name="Bouchier C."/>
            <person name="Zuerner R.L."/>
            <person name="Zidane N."/>
            <person name="Wilson P.J."/>
            <person name="Creno S."/>
            <person name="Kuczek E.S."/>
            <person name="Bommezzadri S."/>
            <person name="Davis J.C."/>
            <person name="McGrath A."/>
            <person name="Johnson M.J."/>
            <person name="Boursaux-Eude C."/>
            <person name="Seemann T."/>
            <person name="Rouy Z."/>
            <person name="Coppel R.L."/>
            <person name="Rood J.I."/>
            <person name="Lajus A."/>
            <person name="Davies J.K."/>
            <person name="Medigue C."/>
            <person name="Adler B."/>
        </authorList>
    </citation>
    <scope>NUCLEOTIDE SEQUENCE [LARGE SCALE GENOMIC DNA]</scope>
    <source>
        <strain evidence="3">Patoc 1 / ATCC 23582 / Paris</strain>
    </source>
</reference>
<dbReference type="InterPro" id="IPR022496">
    <property type="entry name" value="T6A_TsaB"/>
</dbReference>
<proteinExistence type="predicted"/>
<sequence>MVRKGNLLNLLYFDTTQDWIHVAVGNLDGDSNLDLKAKQIEATPKEASFRLVEMIQVALNQGHLKKPDLIIVPNGPGSFTGIRITVTTARDLAQLWEIPVVGIDSGELYAVGMESKQKNQLLPTETTLVCLDGKQGKYYTKYFDGTTFLETKDQTPSEMIQFLEKEQITPNNWYYTGIFPSFYPNSAVKIEATNLNLSSIMQYSLEQIKQTNLKNYDYLSLLPNYIRGTYVDQK</sequence>
<dbReference type="Proteomes" id="UP000001847">
    <property type="component" value="Chromosome I"/>
</dbReference>
<evidence type="ECO:0000313" key="3">
    <source>
        <dbReference type="Proteomes" id="UP000001847"/>
    </source>
</evidence>
<dbReference type="AlphaFoldDB" id="B0SK27"/>
<dbReference type="GO" id="GO:0002949">
    <property type="term" value="P:tRNA threonylcarbamoyladenosine modification"/>
    <property type="evidence" value="ECO:0007669"/>
    <property type="project" value="InterPro"/>
</dbReference>
<dbReference type="InterPro" id="IPR000905">
    <property type="entry name" value="Gcp-like_dom"/>
</dbReference>
<dbReference type="EMBL" id="CP000786">
    <property type="protein sequence ID" value="ABZ96168.1"/>
    <property type="molecule type" value="Genomic_DNA"/>
</dbReference>
<dbReference type="HOGENOM" id="CLU_1223481_0_0_12"/>
<dbReference type="Pfam" id="PF00814">
    <property type="entry name" value="TsaD"/>
    <property type="match status" value="1"/>
</dbReference>